<accession>A0A813GYE2</accession>
<comment type="caution">
    <text evidence="2">The sequence shown here is derived from an EMBL/GenBank/DDBJ whole genome shotgun (WGS) entry which is preliminary data.</text>
</comment>
<sequence length="144" mass="15954">AGLALRNALEHEACPASQQKDIGNYTPLMTPRGRDVELDVGMPSRKFAKESQHRASPRDYEEAENEGEEDGLKAAEEEEEGSEEQERLKGDTFREIMVNAVSDRKGGYFQSIPGNLYRYWGLGIADVFAFKSTSGTISHLGLLS</sequence>
<keyword evidence="3" id="KW-1185">Reference proteome</keyword>
<feature type="compositionally biased region" description="Basic and acidic residues" evidence="1">
    <location>
        <begin position="47"/>
        <end position="60"/>
    </location>
</feature>
<dbReference type="AlphaFoldDB" id="A0A813GYE2"/>
<protein>
    <submittedName>
        <fullName evidence="2">Uncharacterized protein</fullName>
    </submittedName>
</protein>
<dbReference type="EMBL" id="CAJNNV010029847">
    <property type="protein sequence ID" value="CAE8630312.1"/>
    <property type="molecule type" value="Genomic_DNA"/>
</dbReference>
<dbReference type="Proteomes" id="UP000654075">
    <property type="component" value="Unassembled WGS sequence"/>
</dbReference>
<feature type="region of interest" description="Disordered" evidence="1">
    <location>
        <begin position="1"/>
        <end position="91"/>
    </location>
</feature>
<feature type="non-terminal residue" evidence="2">
    <location>
        <position position="1"/>
    </location>
</feature>
<feature type="non-terminal residue" evidence="2">
    <location>
        <position position="144"/>
    </location>
</feature>
<gene>
    <name evidence="2" type="ORF">PGLA1383_LOCUS46690</name>
</gene>
<name>A0A813GYE2_POLGL</name>
<reference evidence="2" key="1">
    <citation type="submission" date="2021-02" db="EMBL/GenBank/DDBJ databases">
        <authorList>
            <person name="Dougan E. K."/>
            <person name="Rhodes N."/>
            <person name="Thang M."/>
            <person name="Chan C."/>
        </authorList>
    </citation>
    <scope>NUCLEOTIDE SEQUENCE</scope>
</reference>
<organism evidence="2 3">
    <name type="scientific">Polarella glacialis</name>
    <name type="common">Dinoflagellate</name>
    <dbReference type="NCBI Taxonomy" id="89957"/>
    <lineage>
        <taxon>Eukaryota</taxon>
        <taxon>Sar</taxon>
        <taxon>Alveolata</taxon>
        <taxon>Dinophyceae</taxon>
        <taxon>Suessiales</taxon>
        <taxon>Suessiaceae</taxon>
        <taxon>Polarella</taxon>
    </lineage>
</organism>
<evidence type="ECO:0000256" key="1">
    <source>
        <dbReference type="SAM" id="MobiDB-lite"/>
    </source>
</evidence>
<evidence type="ECO:0000313" key="2">
    <source>
        <dbReference type="EMBL" id="CAE8630312.1"/>
    </source>
</evidence>
<evidence type="ECO:0000313" key="3">
    <source>
        <dbReference type="Proteomes" id="UP000654075"/>
    </source>
</evidence>
<proteinExistence type="predicted"/>